<dbReference type="AlphaFoldDB" id="A0A3A9JYC1"/>
<dbReference type="PANTHER" id="PTHR43345">
    <property type="entry name" value="3-ISOPROPYLMALATE DEHYDRATASE SMALL SUBUNIT 2-RELATED-RELATED"/>
    <property type="match status" value="1"/>
</dbReference>
<dbReference type="Gene3D" id="3.20.19.10">
    <property type="entry name" value="Aconitase, domain 4"/>
    <property type="match status" value="1"/>
</dbReference>
<dbReference type="GO" id="GO:0003861">
    <property type="term" value="F:3-isopropylmalate dehydratase activity"/>
    <property type="evidence" value="ECO:0007669"/>
    <property type="project" value="UniProtKB-UniRule"/>
</dbReference>
<keyword evidence="6 10" id="KW-0432">Leucine biosynthesis</keyword>
<evidence type="ECO:0000256" key="2">
    <source>
        <dbReference type="ARBA" id="ARBA00002695"/>
    </source>
</evidence>
<comment type="pathway">
    <text evidence="3 10">Amino-acid biosynthesis; L-leucine biosynthesis; L-leucine from 3-methyl-2-oxobutanoate: step 2/4.</text>
</comment>
<dbReference type="Pfam" id="PF00694">
    <property type="entry name" value="Aconitase_C"/>
    <property type="match status" value="1"/>
</dbReference>
<dbReference type="EC" id="4.2.1.33" evidence="10"/>
<keyword evidence="14" id="KW-1185">Reference proteome</keyword>
<dbReference type="HAMAP" id="MF_01031">
    <property type="entry name" value="LeuD_type1"/>
    <property type="match status" value="1"/>
</dbReference>
<evidence type="ECO:0000313" key="14">
    <source>
        <dbReference type="Proteomes" id="UP000274097"/>
    </source>
</evidence>
<proteinExistence type="inferred from homology"/>
<evidence type="ECO:0000313" key="13">
    <source>
        <dbReference type="EMBL" id="RMI24572.1"/>
    </source>
</evidence>
<dbReference type="CDD" id="cd01577">
    <property type="entry name" value="IPMI_Swivel"/>
    <property type="match status" value="1"/>
</dbReference>
<dbReference type="InterPro" id="IPR015928">
    <property type="entry name" value="Aconitase/3IPM_dehydase_swvl"/>
</dbReference>
<evidence type="ECO:0000256" key="4">
    <source>
        <dbReference type="ARBA" id="ARBA00009845"/>
    </source>
</evidence>
<evidence type="ECO:0000259" key="11">
    <source>
        <dbReference type="Pfam" id="PF00694"/>
    </source>
</evidence>
<feature type="domain" description="Aconitase A/isopropylmalate dehydratase small subunit swivel" evidence="11">
    <location>
        <begin position="1"/>
        <end position="123"/>
    </location>
</feature>
<dbReference type="RefSeq" id="WP_120638405.1">
    <property type="nucleotide sequence ID" value="NZ_RAQU01000057.1"/>
</dbReference>
<dbReference type="Proteomes" id="UP000274097">
    <property type="component" value="Unassembled WGS sequence"/>
</dbReference>
<keyword evidence="8 10" id="KW-0456">Lyase</keyword>
<dbReference type="InParanoid" id="A0A3A9JYC1"/>
<dbReference type="FunCoup" id="A0A3A9JYC1">
    <property type="interactions" value="597"/>
</dbReference>
<comment type="subunit">
    <text evidence="5 10">Heterodimer of LeuC and LeuD.</text>
</comment>
<evidence type="ECO:0000256" key="9">
    <source>
        <dbReference type="ARBA" id="ARBA00023304"/>
    </source>
</evidence>
<sequence length="203" mass="22785">MDAFTTLTGIAAPLPMANVDTDKIIPARFLKTIQRTGLGKAAFANLRYREDGSENPDFVLNQEPYRHAEILIAHENFGCGSSREHAPWALLDFGIRCVIAPDFADIFHGNSFKNGILPIKLPREICDALMEDAKMGENARITVDLERQVVVRPNGEEIPFEIDPLRRHLLLNGLDDIGQTMQRGTAIDSFEARQQAAQPWLYR</sequence>
<evidence type="ECO:0000313" key="12">
    <source>
        <dbReference type="EMBL" id="RKK04079.1"/>
    </source>
</evidence>
<comment type="caution">
    <text evidence="12">The sequence shown here is derived from an EMBL/GenBank/DDBJ whole genome shotgun (WGS) entry which is preliminary data.</text>
</comment>
<accession>A0A3A9JYC1</accession>
<dbReference type="PANTHER" id="PTHR43345:SF5">
    <property type="entry name" value="3-ISOPROPYLMALATE DEHYDRATASE SMALL SUBUNIT"/>
    <property type="match status" value="1"/>
</dbReference>
<dbReference type="NCBIfam" id="NF002458">
    <property type="entry name" value="PRK01641.1"/>
    <property type="match status" value="1"/>
</dbReference>
<protein>
    <recommendedName>
        <fullName evidence="10">3-isopropylmalate dehydratase small subunit</fullName>
        <ecNumber evidence="10">4.2.1.33</ecNumber>
    </recommendedName>
    <alternativeName>
        <fullName evidence="10">Alpha-IPM isomerase</fullName>
        <shortName evidence="10">IPMI</shortName>
    </alternativeName>
    <alternativeName>
        <fullName evidence="10">Isopropylmalate isomerase</fullName>
    </alternativeName>
</protein>
<evidence type="ECO:0000313" key="15">
    <source>
        <dbReference type="Proteomes" id="UP000278036"/>
    </source>
</evidence>
<keyword evidence="7 10" id="KW-0028">Amino-acid biosynthesis</keyword>
<comment type="similarity">
    <text evidence="4 10">Belongs to the LeuD family. LeuD type 1 subfamily.</text>
</comment>
<evidence type="ECO:0000256" key="10">
    <source>
        <dbReference type="HAMAP-Rule" id="MF_01031"/>
    </source>
</evidence>
<dbReference type="InterPro" id="IPR000573">
    <property type="entry name" value="AconitaseA/IPMdHydase_ssu_swvl"/>
</dbReference>
<dbReference type="GO" id="GO:0009316">
    <property type="term" value="C:3-isopropylmalate dehydratase complex"/>
    <property type="evidence" value="ECO:0007669"/>
    <property type="project" value="InterPro"/>
</dbReference>
<evidence type="ECO:0000256" key="5">
    <source>
        <dbReference type="ARBA" id="ARBA00011271"/>
    </source>
</evidence>
<evidence type="ECO:0000256" key="3">
    <source>
        <dbReference type="ARBA" id="ARBA00004729"/>
    </source>
</evidence>
<name>A0A3A9JYC1_9PROT</name>
<dbReference type="FunFam" id="3.20.19.10:FF:000003">
    <property type="entry name" value="3-isopropylmalate dehydratase small subunit"/>
    <property type="match status" value="1"/>
</dbReference>
<dbReference type="NCBIfam" id="TIGR00171">
    <property type="entry name" value="leuD"/>
    <property type="match status" value="1"/>
</dbReference>
<evidence type="ECO:0000256" key="6">
    <source>
        <dbReference type="ARBA" id="ARBA00022430"/>
    </source>
</evidence>
<evidence type="ECO:0000256" key="7">
    <source>
        <dbReference type="ARBA" id="ARBA00022605"/>
    </source>
</evidence>
<keyword evidence="9 10" id="KW-0100">Branched-chain amino acid biosynthesis</keyword>
<dbReference type="OrthoDB" id="9777465at2"/>
<gene>
    <name evidence="10 12" type="primary">leuD</name>
    <name evidence="12" type="ORF">D6Z83_11225</name>
    <name evidence="13" type="ORF">EBE87_12880</name>
</gene>
<dbReference type="InterPro" id="IPR004431">
    <property type="entry name" value="3-IsopropMal_deHydase_ssu"/>
</dbReference>
<dbReference type="SUPFAM" id="SSF52016">
    <property type="entry name" value="LeuD/IlvD-like"/>
    <property type="match status" value="1"/>
</dbReference>
<dbReference type="GO" id="GO:0009098">
    <property type="term" value="P:L-leucine biosynthetic process"/>
    <property type="evidence" value="ECO:0007669"/>
    <property type="project" value="UniProtKB-UniRule"/>
</dbReference>
<comment type="function">
    <text evidence="2 10">Catalyzes the isomerization between 2-isopropylmalate and 3-isopropylmalate, via the formation of 2-isopropylmaleate.</text>
</comment>
<dbReference type="Proteomes" id="UP000278036">
    <property type="component" value="Unassembled WGS sequence"/>
</dbReference>
<reference evidence="12 15" key="1">
    <citation type="submission" date="2018-09" db="EMBL/GenBank/DDBJ databases">
        <title>Roseomonas sp. nov., isolated from feces of Tibetan antelopes in the Qinghai-Tibet plateau, China.</title>
        <authorList>
            <person name="Tian Z."/>
        </authorList>
    </citation>
    <scope>NUCLEOTIDE SEQUENCE [LARGE SCALE GENOMIC DNA]</scope>
    <source>
        <strain evidence="13 14">Z23</strain>
        <strain evidence="12 15">Z24</strain>
    </source>
</reference>
<dbReference type="InterPro" id="IPR033940">
    <property type="entry name" value="IPMI_Swivel"/>
</dbReference>
<dbReference type="UniPathway" id="UPA00048">
    <property type="reaction ID" value="UER00071"/>
</dbReference>
<dbReference type="InterPro" id="IPR050075">
    <property type="entry name" value="LeuD"/>
</dbReference>
<dbReference type="EMBL" id="RAQU01000057">
    <property type="protein sequence ID" value="RKK04079.1"/>
    <property type="molecule type" value="Genomic_DNA"/>
</dbReference>
<dbReference type="EMBL" id="RFLX01000008">
    <property type="protein sequence ID" value="RMI24572.1"/>
    <property type="molecule type" value="Genomic_DNA"/>
</dbReference>
<comment type="catalytic activity">
    <reaction evidence="1 10">
        <text>(2R,3S)-3-isopropylmalate = (2S)-2-isopropylmalate</text>
        <dbReference type="Rhea" id="RHEA:32287"/>
        <dbReference type="ChEBI" id="CHEBI:1178"/>
        <dbReference type="ChEBI" id="CHEBI:35121"/>
        <dbReference type="EC" id="4.2.1.33"/>
    </reaction>
</comment>
<evidence type="ECO:0000256" key="8">
    <source>
        <dbReference type="ARBA" id="ARBA00023239"/>
    </source>
</evidence>
<evidence type="ECO:0000256" key="1">
    <source>
        <dbReference type="ARBA" id="ARBA00000491"/>
    </source>
</evidence>
<organism evidence="12 15">
    <name type="scientific">Teichococcus wenyumeiae</name>
    <dbReference type="NCBI Taxonomy" id="2478470"/>
    <lineage>
        <taxon>Bacteria</taxon>
        <taxon>Pseudomonadati</taxon>
        <taxon>Pseudomonadota</taxon>
        <taxon>Alphaproteobacteria</taxon>
        <taxon>Acetobacterales</taxon>
        <taxon>Roseomonadaceae</taxon>
        <taxon>Roseomonas</taxon>
    </lineage>
</organism>